<feature type="non-terminal residue" evidence="1">
    <location>
        <position position="1"/>
    </location>
</feature>
<dbReference type="EMBL" id="KL363378">
    <property type="protein sequence ID" value="KFD46326.1"/>
    <property type="molecule type" value="Genomic_DNA"/>
</dbReference>
<sequence length="78" mass="8918">VLYLVQDPGHLTVQEKHRRDPETNLDKNVAIEFKFPCHPLSHVTTATPYFTLRRGSGVAGISGTMESKEQLKIWFRHS</sequence>
<evidence type="ECO:0000313" key="1">
    <source>
        <dbReference type="EMBL" id="KFD46326.1"/>
    </source>
</evidence>
<name>A0A085LMY0_9BILA</name>
<reference evidence="1 2" key="1">
    <citation type="journal article" date="2014" name="Nat. Genet.">
        <title>Genome and transcriptome of the porcine whipworm Trichuris suis.</title>
        <authorList>
            <person name="Jex A.R."/>
            <person name="Nejsum P."/>
            <person name="Schwarz E.M."/>
            <person name="Hu L."/>
            <person name="Young N.D."/>
            <person name="Hall R.S."/>
            <person name="Korhonen P.K."/>
            <person name="Liao S."/>
            <person name="Thamsborg S."/>
            <person name="Xia J."/>
            <person name="Xu P."/>
            <person name="Wang S."/>
            <person name="Scheerlinck J.P."/>
            <person name="Hofmann A."/>
            <person name="Sternberg P.W."/>
            <person name="Wang J."/>
            <person name="Gasser R.B."/>
        </authorList>
    </citation>
    <scope>NUCLEOTIDE SEQUENCE [LARGE SCALE GENOMIC DNA]</scope>
    <source>
        <strain evidence="1">DCEP-RM93M</strain>
    </source>
</reference>
<accession>A0A085LMY0</accession>
<proteinExistence type="predicted"/>
<dbReference type="AlphaFoldDB" id="A0A085LMY0"/>
<protein>
    <submittedName>
        <fullName evidence="1">Uncharacterized protein</fullName>
    </submittedName>
</protein>
<organism evidence="1 2">
    <name type="scientific">Trichuris suis</name>
    <name type="common">pig whipworm</name>
    <dbReference type="NCBI Taxonomy" id="68888"/>
    <lineage>
        <taxon>Eukaryota</taxon>
        <taxon>Metazoa</taxon>
        <taxon>Ecdysozoa</taxon>
        <taxon>Nematoda</taxon>
        <taxon>Enoplea</taxon>
        <taxon>Dorylaimia</taxon>
        <taxon>Trichinellida</taxon>
        <taxon>Trichuridae</taxon>
        <taxon>Trichuris</taxon>
    </lineage>
</organism>
<feature type="non-terminal residue" evidence="1">
    <location>
        <position position="78"/>
    </location>
</feature>
<gene>
    <name evidence="1" type="ORF">M513_12804</name>
</gene>
<dbReference type="Proteomes" id="UP000030764">
    <property type="component" value="Unassembled WGS sequence"/>
</dbReference>
<evidence type="ECO:0000313" key="2">
    <source>
        <dbReference type="Proteomes" id="UP000030764"/>
    </source>
</evidence>
<keyword evidence="2" id="KW-1185">Reference proteome</keyword>